<reference evidence="2 3" key="1">
    <citation type="journal article" name="Sci. Rep.">
        <title>Genome-scale phylogenetic analyses confirm Olpidium as the closest living zoosporic fungus to the non-flagellated, terrestrial fungi.</title>
        <authorList>
            <person name="Chang Y."/>
            <person name="Rochon D."/>
            <person name="Sekimoto S."/>
            <person name="Wang Y."/>
            <person name="Chovatia M."/>
            <person name="Sandor L."/>
            <person name="Salamov A."/>
            <person name="Grigoriev I.V."/>
            <person name="Stajich J.E."/>
            <person name="Spatafora J.W."/>
        </authorList>
    </citation>
    <scope>NUCLEOTIDE SEQUENCE [LARGE SCALE GENOMIC DNA]</scope>
    <source>
        <strain evidence="2">S191</strain>
    </source>
</reference>
<feature type="compositionally biased region" description="Polar residues" evidence="1">
    <location>
        <begin position="194"/>
        <end position="214"/>
    </location>
</feature>
<dbReference type="AlphaFoldDB" id="A0A8H7ZZE7"/>
<dbReference type="PANTHER" id="PTHR15175">
    <property type="entry name" value="NEUTROPHIL CYTOSOLIC FACTOR 2, NEUTROPHIL NADPH OXIDASE FACTOR 2"/>
    <property type="match status" value="1"/>
</dbReference>
<gene>
    <name evidence="2" type="ORF">BJ554DRAFT_5569</name>
</gene>
<evidence type="ECO:0000313" key="2">
    <source>
        <dbReference type="EMBL" id="KAG5462135.1"/>
    </source>
</evidence>
<evidence type="ECO:0000256" key="1">
    <source>
        <dbReference type="SAM" id="MobiDB-lite"/>
    </source>
</evidence>
<sequence length="232" mass="24950">MTFLSPSFVESPPPPSPQIKAFVDAVTADQYFAVAYFQKGVSNFLLGDFEAAVADFNDTLQQLGLDYKLFSCEVLYNRGLCYLFMGEGDAGTADLFDAQKEKQSADHDIIDQAIEEGIDGLSVFSLPPGLLFRPAQAKINNASKVDYLGSAKLIAAVERTDMFTGFKGAYVRKASTVTAGTDTASAPASMLTRAATTRSPGPQSQAPKRSLTSVSRRRPLSFESTSQAPSMD</sequence>
<dbReference type="SUPFAM" id="SSF48452">
    <property type="entry name" value="TPR-like"/>
    <property type="match status" value="1"/>
</dbReference>
<dbReference type="PANTHER" id="PTHR15175:SF0">
    <property type="entry name" value="SH3 DOMAIN-CONTAINING PROTEIN C23A1.17"/>
    <property type="match status" value="1"/>
</dbReference>
<dbReference type="EMBL" id="JAEFCI010002585">
    <property type="protein sequence ID" value="KAG5462135.1"/>
    <property type="molecule type" value="Genomic_DNA"/>
</dbReference>
<dbReference type="Gene3D" id="1.25.40.10">
    <property type="entry name" value="Tetratricopeptide repeat domain"/>
    <property type="match status" value="1"/>
</dbReference>
<comment type="caution">
    <text evidence="2">The sequence shown here is derived from an EMBL/GenBank/DDBJ whole genome shotgun (WGS) entry which is preliminary data.</text>
</comment>
<feature type="compositionally biased region" description="Polar residues" evidence="1">
    <location>
        <begin position="222"/>
        <end position="232"/>
    </location>
</feature>
<organism evidence="2 3">
    <name type="scientific">Olpidium bornovanus</name>
    <dbReference type="NCBI Taxonomy" id="278681"/>
    <lineage>
        <taxon>Eukaryota</taxon>
        <taxon>Fungi</taxon>
        <taxon>Fungi incertae sedis</taxon>
        <taxon>Olpidiomycota</taxon>
        <taxon>Olpidiomycotina</taxon>
        <taxon>Olpidiomycetes</taxon>
        <taxon>Olpidiales</taxon>
        <taxon>Olpidiaceae</taxon>
        <taxon>Olpidium</taxon>
    </lineage>
</organism>
<dbReference type="InterPro" id="IPR011990">
    <property type="entry name" value="TPR-like_helical_dom_sf"/>
</dbReference>
<feature type="region of interest" description="Disordered" evidence="1">
    <location>
        <begin position="192"/>
        <end position="232"/>
    </location>
</feature>
<dbReference type="Proteomes" id="UP000673691">
    <property type="component" value="Unassembled WGS sequence"/>
</dbReference>
<dbReference type="OrthoDB" id="9450131at2759"/>
<dbReference type="InterPro" id="IPR051864">
    <property type="entry name" value="NCF2_NOXA1"/>
</dbReference>
<protein>
    <submittedName>
        <fullName evidence="2">Uncharacterized protein</fullName>
    </submittedName>
</protein>
<evidence type="ECO:0000313" key="3">
    <source>
        <dbReference type="Proteomes" id="UP000673691"/>
    </source>
</evidence>
<feature type="non-terminal residue" evidence="2">
    <location>
        <position position="232"/>
    </location>
</feature>
<keyword evidence="3" id="KW-1185">Reference proteome</keyword>
<accession>A0A8H7ZZE7</accession>
<name>A0A8H7ZZE7_9FUNG</name>
<proteinExistence type="predicted"/>